<evidence type="ECO:0000313" key="12">
    <source>
        <dbReference type="Proteomes" id="UP000550660"/>
    </source>
</evidence>
<dbReference type="InterPro" id="IPR002433">
    <property type="entry name" value="Orn_de-COase"/>
</dbReference>
<comment type="caution">
    <text evidence="11">The sequence shown here is derived from an EMBL/GenBank/DDBJ whole genome shotgun (WGS) entry which is preliminary data.</text>
</comment>
<dbReference type="PROSITE" id="PS00879">
    <property type="entry name" value="ODR_DC_2_2"/>
    <property type="match status" value="1"/>
</dbReference>
<feature type="non-terminal residue" evidence="11">
    <location>
        <position position="446"/>
    </location>
</feature>
<dbReference type="InterPro" id="IPR022653">
    <property type="entry name" value="De-COase2_pyr-phos_BS"/>
</dbReference>
<evidence type="ECO:0000256" key="3">
    <source>
        <dbReference type="ARBA" id="ARBA00022898"/>
    </source>
</evidence>
<dbReference type="Gene3D" id="3.20.20.10">
    <property type="entry name" value="Alanine racemase"/>
    <property type="match status" value="1"/>
</dbReference>
<sequence>MNRYLNESNFMMVEEGFTTRDLLENLLVELCQASDQQAFFVADLGDIVKKHLRFLKALPRVKPYFPVKCNCSEGVIRLLAELGAGFACANKAEIARVQSIGVPADKIFYSSPCKQVAHIKYAASHGVRLLTFDNEVELNKVARSHPRARLLLGIAADSSPSAHPSVTFGTTLKSCRLLLEAAKEQALEVVGVSFHLGSCRLEPQSFAKSVAAAQLAFEMGTELGYQMHLLDIGGGFPGTEDTRARFEEIAAAINSALDLYFPEGCGVEIIATPGRYYVTSAFIFAASITAREEVPAEQPGSDGRWGGGTDPPVCLSHPEPSPRSPPEEEPCPEHPSHSSSLRGPPGHEEDRIADGLELPELQVGEWLIFEDMGAYTIAASSSLGGCPQPHITYAMSRVAWKAVQLFQGKPPQTEDDRENVCAPLSCGWEMSETLCVAPVCAPASII</sequence>
<feature type="non-terminal residue" evidence="11">
    <location>
        <position position="1"/>
    </location>
</feature>
<dbReference type="Gene3D" id="2.40.37.10">
    <property type="entry name" value="Lyase, Ornithine Decarboxylase, Chain A, domain 1"/>
    <property type="match status" value="1"/>
</dbReference>
<dbReference type="PRINTS" id="PR01179">
    <property type="entry name" value="ODADCRBXLASE"/>
</dbReference>
<dbReference type="CDD" id="cd00622">
    <property type="entry name" value="PLPDE_III_ODC"/>
    <property type="match status" value="1"/>
</dbReference>
<dbReference type="PANTHER" id="PTHR11482">
    <property type="entry name" value="ARGININE/DIAMINOPIMELATE/ORNITHINE DECARBOXYLASE"/>
    <property type="match status" value="1"/>
</dbReference>
<dbReference type="GO" id="GO:0016831">
    <property type="term" value="F:carboxy-lyase activity"/>
    <property type="evidence" value="ECO:0007669"/>
    <property type="project" value="UniProtKB-ARBA"/>
</dbReference>
<reference evidence="11 12" key="1">
    <citation type="submission" date="2019-09" db="EMBL/GenBank/DDBJ databases">
        <title>Bird 10,000 Genomes (B10K) Project - Family phase.</title>
        <authorList>
            <person name="Zhang G."/>
        </authorList>
    </citation>
    <scope>NUCLEOTIDE SEQUENCE [LARGE SCALE GENOMIC DNA]</scope>
    <source>
        <strain evidence="11">B10K-DU-007-40</strain>
        <tissue evidence="11">Mixed tissue sample</tissue>
    </source>
</reference>
<name>A0A7L0ES77_TROML</name>
<evidence type="ECO:0000256" key="7">
    <source>
        <dbReference type="RuleBase" id="RU003737"/>
    </source>
</evidence>
<feature type="domain" description="Orn/DAP/Arg decarboxylase 2 N-terminal" evidence="10">
    <location>
        <begin position="44"/>
        <end position="278"/>
    </location>
</feature>
<dbReference type="PANTHER" id="PTHR11482:SF4">
    <property type="entry name" value="ANTIZYME INHIBITOR 2"/>
    <property type="match status" value="1"/>
</dbReference>
<evidence type="ECO:0000256" key="6">
    <source>
        <dbReference type="ARBA" id="ARBA00037173"/>
    </source>
</evidence>
<feature type="region of interest" description="Disordered" evidence="8">
    <location>
        <begin position="294"/>
        <end position="351"/>
    </location>
</feature>
<dbReference type="PRINTS" id="PR01182">
    <property type="entry name" value="ORNDCRBXLASE"/>
</dbReference>
<dbReference type="SUPFAM" id="SSF51419">
    <property type="entry name" value="PLP-binding barrel"/>
    <property type="match status" value="1"/>
</dbReference>
<dbReference type="Proteomes" id="UP000550660">
    <property type="component" value="Unassembled WGS sequence"/>
</dbReference>
<dbReference type="InterPro" id="IPR029066">
    <property type="entry name" value="PLP-binding_barrel"/>
</dbReference>
<evidence type="ECO:0000256" key="4">
    <source>
        <dbReference type="ARBA" id="ARBA00023115"/>
    </source>
</evidence>
<evidence type="ECO:0000256" key="8">
    <source>
        <dbReference type="SAM" id="MobiDB-lite"/>
    </source>
</evidence>
<keyword evidence="12" id="KW-1185">Reference proteome</keyword>
<keyword evidence="4" id="KW-0620">Polyamine biosynthesis</keyword>
<dbReference type="InterPro" id="IPR000183">
    <property type="entry name" value="Orn/DAP/Arg_de-COase"/>
</dbReference>
<dbReference type="OrthoDB" id="5034579at2759"/>
<evidence type="ECO:0000256" key="5">
    <source>
        <dbReference type="ARBA" id="ARBA00023239"/>
    </source>
</evidence>
<feature type="domain" description="Orn/DAP/Arg decarboxylase 2 C-terminal" evidence="9">
    <location>
        <begin position="328"/>
        <end position="373"/>
    </location>
</feature>
<evidence type="ECO:0000313" key="11">
    <source>
        <dbReference type="EMBL" id="NXJ85371.1"/>
    </source>
</evidence>
<comment type="cofactor">
    <cofactor evidence="1">
        <name>pyridoxal 5'-phosphate</name>
        <dbReference type="ChEBI" id="CHEBI:597326"/>
    </cofactor>
</comment>
<keyword evidence="5" id="KW-0456">Lyase</keyword>
<dbReference type="InterPro" id="IPR009006">
    <property type="entry name" value="Ala_racemase/Decarboxylase_C"/>
</dbReference>
<dbReference type="InterPro" id="IPR022643">
    <property type="entry name" value="De-COase2_C"/>
</dbReference>
<comment type="similarity">
    <text evidence="2 7">Belongs to the Orn/Lys/Arg decarboxylase class-II family.</text>
</comment>
<dbReference type="SUPFAM" id="SSF50621">
    <property type="entry name" value="Alanine racemase C-terminal domain-like"/>
    <property type="match status" value="1"/>
</dbReference>
<dbReference type="AlphaFoldDB" id="A0A7L0ES77"/>
<proteinExistence type="inferred from homology"/>
<keyword evidence="3" id="KW-0663">Pyridoxal phosphate</keyword>
<evidence type="ECO:0000256" key="1">
    <source>
        <dbReference type="ARBA" id="ARBA00001933"/>
    </source>
</evidence>
<evidence type="ECO:0000259" key="9">
    <source>
        <dbReference type="Pfam" id="PF00278"/>
    </source>
</evidence>
<dbReference type="Pfam" id="PF02784">
    <property type="entry name" value="Orn_Arg_deC_N"/>
    <property type="match status" value="1"/>
</dbReference>
<organism evidence="11 12">
    <name type="scientific">Trogon melanurus</name>
    <name type="common">Black-tailed trogon</name>
    <dbReference type="NCBI Taxonomy" id="56311"/>
    <lineage>
        <taxon>Eukaryota</taxon>
        <taxon>Metazoa</taxon>
        <taxon>Chordata</taxon>
        <taxon>Craniata</taxon>
        <taxon>Vertebrata</taxon>
        <taxon>Euteleostomi</taxon>
        <taxon>Archelosauria</taxon>
        <taxon>Archosauria</taxon>
        <taxon>Dinosauria</taxon>
        <taxon>Saurischia</taxon>
        <taxon>Theropoda</taxon>
        <taxon>Coelurosauria</taxon>
        <taxon>Aves</taxon>
        <taxon>Neognathae</taxon>
        <taxon>Neoaves</taxon>
        <taxon>Telluraves</taxon>
        <taxon>Coraciimorphae</taxon>
        <taxon>Trogoniformes</taxon>
        <taxon>Trogonidae</taxon>
        <taxon>Trogon</taxon>
    </lineage>
</organism>
<dbReference type="Pfam" id="PF00278">
    <property type="entry name" value="Orn_DAP_Arg_deC"/>
    <property type="match status" value="1"/>
</dbReference>
<dbReference type="GO" id="GO:0033387">
    <property type="term" value="P:putrescine biosynthetic process from arginine, via ornithine"/>
    <property type="evidence" value="ECO:0007669"/>
    <property type="project" value="TreeGrafter"/>
</dbReference>
<dbReference type="InterPro" id="IPR022644">
    <property type="entry name" value="De-COase2_N"/>
</dbReference>
<evidence type="ECO:0000256" key="2">
    <source>
        <dbReference type="ARBA" id="ARBA00008872"/>
    </source>
</evidence>
<dbReference type="GO" id="GO:0005737">
    <property type="term" value="C:cytoplasm"/>
    <property type="evidence" value="ECO:0007669"/>
    <property type="project" value="TreeGrafter"/>
</dbReference>
<dbReference type="PROSITE" id="PS00878">
    <property type="entry name" value="ODR_DC_2_1"/>
    <property type="match status" value="1"/>
</dbReference>
<accession>A0A7L0ES77</accession>
<dbReference type="InterPro" id="IPR022657">
    <property type="entry name" value="De-COase2_CS"/>
</dbReference>
<dbReference type="EMBL" id="VXAG01002115">
    <property type="protein sequence ID" value="NXJ85371.1"/>
    <property type="molecule type" value="Genomic_DNA"/>
</dbReference>
<gene>
    <name evidence="11" type="primary">Azin2</name>
    <name evidence="11" type="ORF">TROMEL_R06751</name>
</gene>
<dbReference type="FunFam" id="3.20.20.10:FF:000006">
    <property type="entry name" value="Ornithine decarboxylase 1"/>
    <property type="match status" value="1"/>
</dbReference>
<protein>
    <submittedName>
        <fullName evidence="11">AZIN2 inhibitor</fullName>
    </submittedName>
</protein>
<comment type="function">
    <text evidence="6">Catalyzes the first and rate-limiting step of polyamine biosynthesis that converts ornithine into putrescine, which is the precursor for the polyamines, spermidine and spermine. Polyamines are essential for cell proliferation and are implicated in cellular processes, ranging from DNA replication to apoptosis.</text>
</comment>
<evidence type="ECO:0000259" key="10">
    <source>
        <dbReference type="Pfam" id="PF02784"/>
    </source>
</evidence>